<keyword evidence="2" id="KW-1185">Reference proteome</keyword>
<gene>
    <name evidence="1" type="ORF">EVAR_76166_1</name>
</gene>
<dbReference type="AlphaFoldDB" id="A0A4C1UVV4"/>
<sequence>MPICLALVSDCDLAFDSWFCLDLIRMHSDSDPILDFNFGTGLCARDGGAGLSFHVRHRDANRVNFYLRGIASVTISNGNVCNLVPLSTFTHVLRHETFLKDNLKDAIWFKSRDSPYSACDPAKIQDVSHALKDCDVLLRDAECGDTRPNFETSRK</sequence>
<accession>A0A4C1UVV4</accession>
<dbReference type="OrthoDB" id="2019384at2759"/>
<protein>
    <submittedName>
        <fullName evidence="1">Uncharacterized protein</fullName>
    </submittedName>
</protein>
<dbReference type="EMBL" id="BGZK01000235">
    <property type="protein sequence ID" value="GBP30623.1"/>
    <property type="molecule type" value="Genomic_DNA"/>
</dbReference>
<evidence type="ECO:0000313" key="2">
    <source>
        <dbReference type="Proteomes" id="UP000299102"/>
    </source>
</evidence>
<evidence type="ECO:0000313" key="1">
    <source>
        <dbReference type="EMBL" id="GBP30623.1"/>
    </source>
</evidence>
<name>A0A4C1UVV4_EUMVA</name>
<proteinExistence type="predicted"/>
<comment type="caution">
    <text evidence="1">The sequence shown here is derived from an EMBL/GenBank/DDBJ whole genome shotgun (WGS) entry which is preliminary data.</text>
</comment>
<organism evidence="1 2">
    <name type="scientific">Eumeta variegata</name>
    <name type="common">Bagworm moth</name>
    <name type="synonym">Eumeta japonica</name>
    <dbReference type="NCBI Taxonomy" id="151549"/>
    <lineage>
        <taxon>Eukaryota</taxon>
        <taxon>Metazoa</taxon>
        <taxon>Ecdysozoa</taxon>
        <taxon>Arthropoda</taxon>
        <taxon>Hexapoda</taxon>
        <taxon>Insecta</taxon>
        <taxon>Pterygota</taxon>
        <taxon>Neoptera</taxon>
        <taxon>Endopterygota</taxon>
        <taxon>Lepidoptera</taxon>
        <taxon>Glossata</taxon>
        <taxon>Ditrysia</taxon>
        <taxon>Tineoidea</taxon>
        <taxon>Psychidae</taxon>
        <taxon>Oiketicinae</taxon>
        <taxon>Eumeta</taxon>
    </lineage>
</organism>
<reference evidence="1 2" key="1">
    <citation type="journal article" date="2019" name="Commun. Biol.">
        <title>The bagworm genome reveals a unique fibroin gene that provides high tensile strength.</title>
        <authorList>
            <person name="Kono N."/>
            <person name="Nakamura H."/>
            <person name="Ohtoshi R."/>
            <person name="Tomita M."/>
            <person name="Numata K."/>
            <person name="Arakawa K."/>
        </authorList>
    </citation>
    <scope>NUCLEOTIDE SEQUENCE [LARGE SCALE GENOMIC DNA]</scope>
</reference>
<dbReference type="Proteomes" id="UP000299102">
    <property type="component" value="Unassembled WGS sequence"/>
</dbReference>